<proteinExistence type="predicted"/>
<reference evidence="1" key="2">
    <citation type="journal article" date="2015" name="Data Brief">
        <title>Shoot transcriptome of the giant reed, Arundo donax.</title>
        <authorList>
            <person name="Barrero R.A."/>
            <person name="Guerrero F.D."/>
            <person name="Moolhuijzen P."/>
            <person name="Goolsby J.A."/>
            <person name="Tidwell J."/>
            <person name="Bellgard S.E."/>
            <person name="Bellgard M.I."/>
        </authorList>
    </citation>
    <scope>NUCLEOTIDE SEQUENCE</scope>
    <source>
        <tissue evidence="1">Shoot tissue taken approximately 20 cm above the soil surface</tissue>
    </source>
</reference>
<organism evidence="1">
    <name type="scientific">Arundo donax</name>
    <name type="common">Giant reed</name>
    <name type="synonym">Donax arundinaceus</name>
    <dbReference type="NCBI Taxonomy" id="35708"/>
    <lineage>
        <taxon>Eukaryota</taxon>
        <taxon>Viridiplantae</taxon>
        <taxon>Streptophyta</taxon>
        <taxon>Embryophyta</taxon>
        <taxon>Tracheophyta</taxon>
        <taxon>Spermatophyta</taxon>
        <taxon>Magnoliopsida</taxon>
        <taxon>Liliopsida</taxon>
        <taxon>Poales</taxon>
        <taxon>Poaceae</taxon>
        <taxon>PACMAD clade</taxon>
        <taxon>Arundinoideae</taxon>
        <taxon>Arundineae</taxon>
        <taxon>Arundo</taxon>
    </lineage>
</organism>
<name>A0A0A8XWU5_ARUDO</name>
<reference evidence="1" key="1">
    <citation type="submission" date="2014-09" db="EMBL/GenBank/DDBJ databases">
        <authorList>
            <person name="Magalhaes I.L.F."/>
            <person name="Oliveira U."/>
            <person name="Santos F.R."/>
            <person name="Vidigal T.H.D.A."/>
            <person name="Brescovit A.D."/>
            <person name="Santos A.J."/>
        </authorList>
    </citation>
    <scope>NUCLEOTIDE SEQUENCE</scope>
    <source>
        <tissue evidence="1">Shoot tissue taken approximately 20 cm above the soil surface</tissue>
    </source>
</reference>
<dbReference type="AlphaFoldDB" id="A0A0A8XWU5"/>
<accession>A0A0A8XWU5</accession>
<sequence>MNAQNRPEQMQAEVSRSLCCQQMKSQGQQDNVHPWMQYCQS</sequence>
<evidence type="ECO:0000313" key="1">
    <source>
        <dbReference type="EMBL" id="JAD18361.1"/>
    </source>
</evidence>
<protein>
    <submittedName>
        <fullName evidence="1">Uncharacterized protein</fullName>
    </submittedName>
</protein>
<dbReference type="EMBL" id="GBRH01279534">
    <property type="protein sequence ID" value="JAD18361.1"/>
    <property type="molecule type" value="Transcribed_RNA"/>
</dbReference>